<keyword evidence="1" id="KW-0677">Repeat</keyword>
<gene>
    <name evidence="4" type="ORF">H8S59_23440</name>
</gene>
<reference evidence="4 5" key="1">
    <citation type="submission" date="2020-08" db="EMBL/GenBank/DDBJ databases">
        <title>Putative novel bacterial strains isolated from necrotic wheat leaf tissues caused by Xanthomonas translucens.</title>
        <authorList>
            <person name="Tambong J.T."/>
        </authorList>
    </citation>
    <scope>NUCLEOTIDE SEQUENCE [LARGE SCALE GENOMIC DNA]</scope>
    <source>
        <strain evidence="4 5">DOAB 1069</strain>
    </source>
</reference>
<dbReference type="PANTHER" id="PTHR32305">
    <property type="match status" value="1"/>
</dbReference>
<comment type="caution">
    <text evidence="4">The sequence shown here is derived from an EMBL/GenBank/DDBJ whole genome shotgun (WGS) entry which is preliminary data.</text>
</comment>
<dbReference type="Gene3D" id="2.180.10.10">
    <property type="entry name" value="RHS repeat-associated core"/>
    <property type="match status" value="1"/>
</dbReference>
<sequence>MNHQGLLISYRYDALDRLIGVEPTGAPASTRVYRDGRIATQLEGGRRLSLMESDGHVLAQSTQSGNTVVNSLLACDQQGSVLQSVTGNQIQRSVYTPYGGSAVEGGLQSLLGFNGEQPDPVTGCYLLGNGYRAYNPVLMRFHSPDSMSPFDSGGVNPYAYCVGDPVNMTDPTGHFSWKSILSIVISIAAIAITVITLGSGVPLTGPLIFAAVVGIAGDVLSIASELVGELAPDSSAGAILGQLSLGLSLASLASPSAAKAVSSRGARAASRFFDAGTVSVARQGAVRVSNGNSLRSLGGVAKLGKGARNTVAIQNRLIDADKALKAAKYFGYGAKGVFYTDNYVIPYIAPPATSQSDEAPSILDAFVRGDADEGSKGLGQVNIKPGDFLTVDDDRMQAIREF</sequence>
<keyword evidence="2" id="KW-0812">Transmembrane</keyword>
<dbReference type="SUPFAM" id="SSF56399">
    <property type="entry name" value="ADP-ribosylation"/>
    <property type="match status" value="1"/>
</dbReference>
<dbReference type="PANTHER" id="PTHR32305:SF15">
    <property type="entry name" value="PROTEIN RHSA-RELATED"/>
    <property type="match status" value="1"/>
</dbReference>
<dbReference type="InterPro" id="IPR050708">
    <property type="entry name" value="T6SS_VgrG/RHS"/>
</dbReference>
<dbReference type="EMBL" id="JACONW010000169">
    <property type="protein sequence ID" value="MBC3952733.1"/>
    <property type="molecule type" value="Genomic_DNA"/>
</dbReference>
<keyword evidence="5" id="KW-1185">Reference proteome</keyword>
<evidence type="ECO:0000256" key="2">
    <source>
        <dbReference type="SAM" id="Phobius"/>
    </source>
</evidence>
<proteinExistence type="predicted"/>
<keyword evidence="2" id="KW-1133">Transmembrane helix</keyword>
<evidence type="ECO:0000259" key="3">
    <source>
        <dbReference type="Pfam" id="PF25023"/>
    </source>
</evidence>
<dbReference type="InterPro" id="IPR022385">
    <property type="entry name" value="Rhs_assc_core"/>
</dbReference>
<evidence type="ECO:0000313" key="4">
    <source>
        <dbReference type="EMBL" id="MBC3952733.1"/>
    </source>
</evidence>
<keyword evidence="2" id="KW-0472">Membrane</keyword>
<dbReference type="InterPro" id="IPR056823">
    <property type="entry name" value="TEN-like_YD-shell"/>
</dbReference>
<dbReference type="Proteomes" id="UP000651852">
    <property type="component" value="Unassembled WGS sequence"/>
</dbReference>
<evidence type="ECO:0000256" key="1">
    <source>
        <dbReference type="ARBA" id="ARBA00022737"/>
    </source>
</evidence>
<accession>A0ABR7B6D4</accession>
<dbReference type="NCBIfam" id="TIGR03696">
    <property type="entry name" value="Rhs_assc_core"/>
    <property type="match status" value="1"/>
</dbReference>
<organism evidence="4 5">
    <name type="scientific">Pseudomonas folii</name>
    <dbReference type="NCBI Taxonomy" id="2762593"/>
    <lineage>
        <taxon>Bacteria</taxon>
        <taxon>Pseudomonadati</taxon>
        <taxon>Pseudomonadota</taxon>
        <taxon>Gammaproteobacteria</taxon>
        <taxon>Pseudomonadales</taxon>
        <taxon>Pseudomonadaceae</taxon>
        <taxon>Pseudomonas</taxon>
    </lineage>
</organism>
<protein>
    <submittedName>
        <fullName evidence="4">RHS repeat-associated core domain-containing protein</fullName>
    </submittedName>
</protein>
<name>A0ABR7B6D4_9PSED</name>
<dbReference type="RefSeq" id="WP_187522970.1">
    <property type="nucleotide sequence ID" value="NZ_JACONW010000169.1"/>
</dbReference>
<feature type="domain" description="Teneurin-like YD-shell" evidence="3">
    <location>
        <begin position="4"/>
        <end position="148"/>
    </location>
</feature>
<dbReference type="Pfam" id="PF25023">
    <property type="entry name" value="TEN_YD-shell"/>
    <property type="match status" value="1"/>
</dbReference>
<evidence type="ECO:0000313" key="5">
    <source>
        <dbReference type="Proteomes" id="UP000651852"/>
    </source>
</evidence>
<feature type="transmembrane region" description="Helical" evidence="2">
    <location>
        <begin position="180"/>
        <end position="201"/>
    </location>
</feature>